<dbReference type="InterPro" id="IPR051105">
    <property type="entry name" value="WWC/KIBRA_Hippo_Reg"/>
</dbReference>
<keyword evidence="2" id="KW-0963">Cytoplasm</keyword>
<evidence type="ECO:0000259" key="3">
    <source>
        <dbReference type="PROSITE" id="PS50020"/>
    </source>
</evidence>
<evidence type="ECO:0000256" key="1">
    <source>
        <dbReference type="ARBA" id="ARBA00004496"/>
    </source>
</evidence>
<dbReference type="Pfam" id="PF00397">
    <property type="entry name" value="WW"/>
    <property type="match status" value="1"/>
</dbReference>
<dbReference type="SMART" id="SM00456">
    <property type="entry name" value="WW"/>
    <property type="match status" value="1"/>
</dbReference>
<dbReference type="CDD" id="cd00201">
    <property type="entry name" value="WW"/>
    <property type="match status" value="1"/>
</dbReference>
<feature type="domain" description="WW" evidence="3">
    <location>
        <begin position="49"/>
        <end position="83"/>
    </location>
</feature>
<dbReference type="PANTHER" id="PTHR14791:SF39">
    <property type="entry name" value="OS12G0233100 PROTEIN"/>
    <property type="match status" value="1"/>
</dbReference>
<dbReference type="EMBL" id="SDAM02000043">
    <property type="protein sequence ID" value="KAH6834855.1"/>
    <property type="molecule type" value="Genomic_DNA"/>
</dbReference>
<keyword evidence="5" id="KW-1185">Reference proteome</keyword>
<dbReference type="PANTHER" id="PTHR14791">
    <property type="entry name" value="BOMB/KIRA PROTEINS"/>
    <property type="match status" value="1"/>
</dbReference>
<organism evidence="4 5">
    <name type="scientific">Perilla frutescens var. hirtella</name>
    <name type="common">Perilla citriodora</name>
    <name type="synonym">Perilla setoyensis</name>
    <dbReference type="NCBI Taxonomy" id="608512"/>
    <lineage>
        <taxon>Eukaryota</taxon>
        <taxon>Viridiplantae</taxon>
        <taxon>Streptophyta</taxon>
        <taxon>Embryophyta</taxon>
        <taxon>Tracheophyta</taxon>
        <taxon>Spermatophyta</taxon>
        <taxon>Magnoliopsida</taxon>
        <taxon>eudicotyledons</taxon>
        <taxon>Gunneridae</taxon>
        <taxon>Pentapetalae</taxon>
        <taxon>asterids</taxon>
        <taxon>lamiids</taxon>
        <taxon>Lamiales</taxon>
        <taxon>Lamiaceae</taxon>
        <taxon>Nepetoideae</taxon>
        <taxon>Elsholtzieae</taxon>
        <taxon>Perilla</taxon>
    </lineage>
</organism>
<evidence type="ECO:0000313" key="5">
    <source>
        <dbReference type="Proteomes" id="UP001190926"/>
    </source>
</evidence>
<comment type="subcellular location">
    <subcellularLocation>
        <location evidence="1">Cytoplasm</location>
    </subcellularLocation>
</comment>
<sequence>MEFTELSLAGGLYADGKRGGDGESGLPLKRKWNTEEAEYPSTVDLHLKHPLPSDWEQCLDLQSGRMYYVNRKTSRKSWMRPEEKLDLELNMSTGHNKEDSNSNSNSYSSSSTTTNNMVALACSNCHLLVILCRSSPSCPNCKYVHSLASSSPKRKAPITPTNWALN</sequence>
<name>A0AAD4JKT5_PERFH</name>
<dbReference type="Gene3D" id="2.20.70.10">
    <property type="match status" value="1"/>
</dbReference>
<proteinExistence type="predicted"/>
<dbReference type="InterPro" id="IPR001202">
    <property type="entry name" value="WW_dom"/>
</dbReference>
<comment type="caution">
    <text evidence="4">The sequence shown here is derived from an EMBL/GenBank/DDBJ whole genome shotgun (WGS) entry which is preliminary data.</text>
</comment>
<dbReference type="Proteomes" id="UP001190926">
    <property type="component" value="Unassembled WGS sequence"/>
</dbReference>
<evidence type="ECO:0000313" key="4">
    <source>
        <dbReference type="EMBL" id="KAH6834855.1"/>
    </source>
</evidence>
<reference evidence="4 5" key="1">
    <citation type="journal article" date="2021" name="Nat. Commun.">
        <title>Incipient diploidization of the medicinal plant Perilla within 10,000 years.</title>
        <authorList>
            <person name="Zhang Y."/>
            <person name="Shen Q."/>
            <person name="Leng L."/>
            <person name="Zhang D."/>
            <person name="Chen S."/>
            <person name="Shi Y."/>
            <person name="Ning Z."/>
            <person name="Chen S."/>
        </authorList>
    </citation>
    <scope>NUCLEOTIDE SEQUENCE [LARGE SCALE GENOMIC DNA]</scope>
    <source>
        <strain evidence="5">cv. PC099</strain>
    </source>
</reference>
<gene>
    <name evidence="4" type="ORF">C2S53_000940</name>
</gene>
<dbReference type="GO" id="GO:0005737">
    <property type="term" value="C:cytoplasm"/>
    <property type="evidence" value="ECO:0007669"/>
    <property type="project" value="UniProtKB-SubCell"/>
</dbReference>
<dbReference type="SUPFAM" id="SSF51045">
    <property type="entry name" value="WW domain"/>
    <property type="match status" value="1"/>
</dbReference>
<protein>
    <recommendedName>
        <fullName evidence="3">WW domain-containing protein</fullName>
    </recommendedName>
</protein>
<dbReference type="AlphaFoldDB" id="A0AAD4JKT5"/>
<evidence type="ECO:0000256" key="2">
    <source>
        <dbReference type="ARBA" id="ARBA00022490"/>
    </source>
</evidence>
<dbReference type="PROSITE" id="PS50020">
    <property type="entry name" value="WW_DOMAIN_2"/>
    <property type="match status" value="1"/>
</dbReference>
<accession>A0AAD4JKT5</accession>
<dbReference type="InterPro" id="IPR036020">
    <property type="entry name" value="WW_dom_sf"/>
</dbReference>